<organism evidence="2 3">
    <name type="scientific">Pseudomonas cuatrocienegasensis</name>
    <dbReference type="NCBI Taxonomy" id="543360"/>
    <lineage>
        <taxon>Bacteria</taxon>
        <taxon>Pseudomonadati</taxon>
        <taxon>Pseudomonadota</taxon>
        <taxon>Gammaproteobacteria</taxon>
        <taxon>Pseudomonadales</taxon>
        <taxon>Pseudomonadaceae</taxon>
        <taxon>Pseudomonas</taxon>
    </lineage>
</organism>
<evidence type="ECO:0000313" key="2">
    <source>
        <dbReference type="EMBL" id="SEQ74894.1"/>
    </source>
</evidence>
<dbReference type="InterPro" id="IPR017581">
    <property type="entry name" value="AtpR-like"/>
</dbReference>
<feature type="transmembrane region" description="Helical" evidence="1">
    <location>
        <begin position="14"/>
        <end position="39"/>
    </location>
</feature>
<gene>
    <name evidence="2" type="ORF">SAMN05216600_109119</name>
</gene>
<keyword evidence="1" id="KW-0812">Transmembrane</keyword>
<keyword evidence="1" id="KW-1133">Transmembrane helix</keyword>
<dbReference type="Proteomes" id="UP000198512">
    <property type="component" value="Unassembled WGS sequence"/>
</dbReference>
<proteinExistence type="predicted"/>
<dbReference type="EMBL" id="FOFP01000009">
    <property type="protein sequence ID" value="SEQ74894.1"/>
    <property type="molecule type" value="Genomic_DNA"/>
</dbReference>
<feature type="transmembrane region" description="Helical" evidence="1">
    <location>
        <begin position="76"/>
        <end position="92"/>
    </location>
</feature>
<name>A0ABY1BFQ7_9PSED</name>
<dbReference type="Pfam" id="PF12966">
    <property type="entry name" value="AtpR"/>
    <property type="match status" value="1"/>
</dbReference>
<reference evidence="2 3" key="1">
    <citation type="submission" date="2016-10" db="EMBL/GenBank/DDBJ databases">
        <authorList>
            <person name="Varghese N."/>
            <person name="Submissions S."/>
        </authorList>
    </citation>
    <scope>NUCLEOTIDE SEQUENCE [LARGE SCALE GENOMIC DNA]</scope>
    <source>
        <strain evidence="2 3">CIP 109853</strain>
    </source>
</reference>
<evidence type="ECO:0000256" key="1">
    <source>
        <dbReference type="SAM" id="Phobius"/>
    </source>
</evidence>
<accession>A0ABY1BFQ7</accession>
<evidence type="ECO:0000313" key="3">
    <source>
        <dbReference type="Proteomes" id="UP000198512"/>
    </source>
</evidence>
<protein>
    <submittedName>
        <fullName evidence="2">F1/F0 ATPase, subunit 2</fullName>
    </submittedName>
</protein>
<keyword evidence="3" id="KW-1185">Reference proteome</keyword>
<sequence length="117" mass="12229">MNKGTMMASTVNVILVWIALLLAGGALGGVFFAGLWWTVRRAAGSATPMRWFCASLVVRTATVLAGFYAIGAGQPLRLGLCMFGFVLARSIVLRATRPHPAACAPAVLHSSGNPPCV</sequence>
<keyword evidence="1" id="KW-0472">Membrane</keyword>
<dbReference type="NCBIfam" id="TIGR03165">
    <property type="entry name" value="F1F0_chp_2"/>
    <property type="match status" value="1"/>
</dbReference>
<feature type="transmembrane region" description="Helical" evidence="1">
    <location>
        <begin position="51"/>
        <end position="70"/>
    </location>
</feature>
<comment type="caution">
    <text evidence="2">The sequence shown here is derived from an EMBL/GenBank/DDBJ whole genome shotgun (WGS) entry which is preliminary data.</text>
</comment>